<proteinExistence type="predicted"/>
<evidence type="ECO:0000256" key="2">
    <source>
        <dbReference type="SAM" id="MobiDB-lite"/>
    </source>
</evidence>
<keyword evidence="3" id="KW-1185">Reference proteome</keyword>
<dbReference type="AlphaFoldDB" id="A0A9J7DXX8"/>
<protein>
    <submittedName>
        <fullName evidence="4">Uncharacterized protein LOC111350664</fullName>
    </submittedName>
</protein>
<evidence type="ECO:0000313" key="4">
    <source>
        <dbReference type="RefSeq" id="XP_022818072.1"/>
    </source>
</evidence>
<dbReference type="Proteomes" id="UP000301870">
    <property type="component" value="Chromosome 11"/>
</dbReference>
<name>A0A9J7DXX8_SPOLT</name>
<evidence type="ECO:0000256" key="1">
    <source>
        <dbReference type="SAM" id="Coils"/>
    </source>
</evidence>
<gene>
    <name evidence="4" type="primary">LOC111350664</name>
</gene>
<dbReference type="RefSeq" id="XP_022818072.1">
    <property type="nucleotide sequence ID" value="XM_022962304.1"/>
</dbReference>
<dbReference type="KEGG" id="sliu:111350664"/>
<feature type="compositionally biased region" description="Basic and acidic residues" evidence="2">
    <location>
        <begin position="33"/>
        <end position="43"/>
    </location>
</feature>
<dbReference type="OrthoDB" id="7432963at2759"/>
<evidence type="ECO:0000313" key="3">
    <source>
        <dbReference type="Proteomes" id="UP000301870"/>
    </source>
</evidence>
<feature type="coiled-coil region" evidence="1">
    <location>
        <begin position="188"/>
        <end position="235"/>
    </location>
</feature>
<feature type="compositionally biased region" description="Basic and acidic residues" evidence="2">
    <location>
        <begin position="1"/>
        <end position="24"/>
    </location>
</feature>
<keyword evidence="1" id="KW-0175">Coiled coil</keyword>
<accession>A0A9J7DXX8</accession>
<feature type="region of interest" description="Disordered" evidence="2">
    <location>
        <begin position="1"/>
        <end position="48"/>
    </location>
</feature>
<dbReference type="GeneID" id="111350664"/>
<sequence length="404" mass="46892">MNISDDRKWEKEVKSHDEEKDIEHNSAFSKTTESSHMKVDKDNYNNPLDRVQENMVGRRKLSDETSESSDMDLPHWKDEWKELWIEKKFEALNSTMPRGDAVNMLAARPLGSSCGDPNQQDAPWGSCMRPQDCDAEFRIYRGDQYCGKSTYVCCALVANKYDLYGAIDFSFAGSSFETDSNEILANTKAGVSKEVEIKERKREKYKREVERNKRKKKIIRNIKQVVKEMKSLLNKAFTNRTLEKRTKTKELKQFITNLKKKFKKDRKAVIDVHHHEIRQYDDKLQNKLGKVKYLNENFMTNYTFRELVVNGSLNKPLFMAILRSSPDMMSYIQNKIRTDGIDLDHSLKDEISDLKKQATNNTQISAANNTRRSGLTLDKSELGSGSHISGYDSEYDVEYGLLYY</sequence>
<reference evidence="4" key="1">
    <citation type="submission" date="2025-08" db="UniProtKB">
        <authorList>
            <consortium name="RefSeq"/>
        </authorList>
    </citation>
    <scope>IDENTIFICATION</scope>
    <source>
        <strain evidence="4">Ishihara</strain>
        <tissue evidence="4">Whole body</tissue>
    </source>
</reference>
<organism evidence="3 4">
    <name type="scientific">Spodoptera litura</name>
    <name type="common">Asian cotton leafworm</name>
    <dbReference type="NCBI Taxonomy" id="69820"/>
    <lineage>
        <taxon>Eukaryota</taxon>
        <taxon>Metazoa</taxon>
        <taxon>Ecdysozoa</taxon>
        <taxon>Arthropoda</taxon>
        <taxon>Hexapoda</taxon>
        <taxon>Insecta</taxon>
        <taxon>Pterygota</taxon>
        <taxon>Neoptera</taxon>
        <taxon>Endopterygota</taxon>
        <taxon>Lepidoptera</taxon>
        <taxon>Glossata</taxon>
        <taxon>Ditrysia</taxon>
        <taxon>Noctuoidea</taxon>
        <taxon>Noctuidae</taxon>
        <taxon>Amphipyrinae</taxon>
        <taxon>Spodoptera</taxon>
    </lineage>
</organism>